<dbReference type="AlphaFoldDB" id="A0A7W3U2X0"/>
<reference evidence="3 4" key="1">
    <citation type="submission" date="2020-07" db="EMBL/GenBank/DDBJ databases">
        <authorList>
            <person name="Xu S."/>
            <person name="Li A."/>
        </authorList>
    </citation>
    <scope>NUCLEOTIDE SEQUENCE [LARGE SCALE GENOMIC DNA]</scope>
    <source>
        <strain evidence="3 4">SG-8</strain>
    </source>
</reference>
<dbReference type="CDD" id="cd03801">
    <property type="entry name" value="GT4_PimA-like"/>
    <property type="match status" value="1"/>
</dbReference>
<feature type="domain" description="Glycosyltransferase 2-like" evidence="1">
    <location>
        <begin position="12"/>
        <end position="132"/>
    </location>
</feature>
<dbReference type="Gene3D" id="3.90.550.10">
    <property type="entry name" value="Spore Coat Polysaccharide Biosynthesis Protein SpsA, Chain A"/>
    <property type="match status" value="1"/>
</dbReference>
<evidence type="ECO:0000259" key="2">
    <source>
        <dbReference type="Pfam" id="PF13439"/>
    </source>
</evidence>
<dbReference type="Proteomes" id="UP000552587">
    <property type="component" value="Unassembled WGS sequence"/>
</dbReference>
<gene>
    <name evidence="3" type="ORF">H4F99_05625</name>
</gene>
<keyword evidence="4" id="KW-1185">Reference proteome</keyword>
<dbReference type="CDD" id="cd00761">
    <property type="entry name" value="Glyco_tranf_GTA_type"/>
    <property type="match status" value="1"/>
</dbReference>
<dbReference type="Pfam" id="PF00535">
    <property type="entry name" value="Glycos_transf_2"/>
    <property type="match status" value="1"/>
</dbReference>
<dbReference type="Pfam" id="PF13692">
    <property type="entry name" value="Glyco_trans_1_4"/>
    <property type="match status" value="1"/>
</dbReference>
<dbReference type="RefSeq" id="WP_182668743.1">
    <property type="nucleotide sequence ID" value="NZ_JACHTE010000003.1"/>
</dbReference>
<name>A0A7W3U2X0_9GAMM</name>
<comment type="caution">
    <text evidence="3">The sequence shown here is derived from an EMBL/GenBank/DDBJ whole genome shotgun (WGS) entry which is preliminary data.</text>
</comment>
<dbReference type="SUPFAM" id="SSF53756">
    <property type="entry name" value="UDP-Glycosyltransferase/glycogen phosphorylase"/>
    <property type="match status" value="1"/>
</dbReference>
<dbReference type="PANTHER" id="PTHR12526">
    <property type="entry name" value="GLYCOSYLTRANSFERASE"/>
    <property type="match status" value="1"/>
</dbReference>
<dbReference type="InterPro" id="IPR029044">
    <property type="entry name" value="Nucleotide-diphossugar_trans"/>
</dbReference>
<evidence type="ECO:0000259" key="1">
    <source>
        <dbReference type="Pfam" id="PF00535"/>
    </source>
</evidence>
<proteinExistence type="predicted"/>
<keyword evidence="3" id="KW-0808">Transferase</keyword>
<dbReference type="InterPro" id="IPR028098">
    <property type="entry name" value="Glyco_trans_4-like_N"/>
</dbReference>
<dbReference type="SUPFAM" id="SSF53448">
    <property type="entry name" value="Nucleotide-diphospho-sugar transferases"/>
    <property type="match status" value="1"/>
</dbReference>
<protein>
    <submittedName>
        <fullName evidence="3">Glycosyltransferase</fullName>
    </submittedName>
</protein>
<sequence length="855" mass="94116">MTQDISRTKLAIVLPVFKHSGLVVEAIHSALEDPGVVIVAVNDGCPFEDTDHTLGEFALAEPRVHYIRKPNGGLSSARNHGIDYVLANFPDVEAIYLLDADNLLQPRAVSRAWGVLEASSADWLYPGIYMFGLRHKFDYSGEYSLLTNLSQNICEAGSLIKRRVLESGVRFDENMKKGYEGWEFWLNCAANGFKGECYNELGLLYRKRAESMLRDSDRDHEEIVAYIRGKWKRLFKPASILALEAEEAPRFGFIEGTSNRMLSATDPVDLIAEGTQAIPFCESAIEHNRARKTTHFPPFLVFGTALAMQVLKDKGLLRSAFWAAERRLDDKHGVFICLEESEDRISVQPGKSSNGRASLFFISSTLFLSCASDKKLDWAKREFSADTSTTLEWLSIGAPFNNVRLQSAHSNNADRLCIDYLKDVRAENGGPLVAPIEGERMRTIANLPERYKLARRLLKASPLYPVRRTGAPTAGFVLPVASYGGVEQVAYAMAREFRAQGYTTRLVVAGTGDFRVSSRNADCFDEISIIPDRELLAGSDGKTPCYMGQRLLPATQTSHPHINGLLHDLDVFLNFHSSHLNGLAGELKRQGCVTVSSVHVFDESSTGRLVGHPYHSLAYEHAYDLMAPCSERMGDWLKGMGVPRNKVVTVPNAADFGALPRRPRTDGDAPLRVLLLGRFDYQKGLDRLEAIIRLAAKRKLDLEWRVVGSSLLDDIGIGNASAGAARFSVSPAIFDKEELEREFANADVLLMLSRWEGLPLTIIEAMGHGVVPVVTDVGAINELVVDGENGRLLPSRATVGTFAEAGAEILGELSLDRAMLESLSSGAASTAAGRNWNAATAPLVQRCSQIISSRR</sequence>
<dbReference type="Gene3D" id="3.40.50.2000">
    <property type="entry name" value="Glycogen Phosphorylase B"/>
    <property type="match status" value="2"/>
</dbReference>
<evidence type="ECO:0000313" key="3">
    <source>
        <dbReference type="EMBL" id="MBB1087968.1"/>
    </source>
</evidence>
<accession>A0A7W3U2X0</accession>
<dbReference type="InterPro" id="IPR001173">
    <property type="entry name" value="Glyco_trans_2-like"/>
</dbReference>
<evidence type="ECO:0000313" key="4">
    <source>
        <dbReference type="Proteomes" id="UP000552587"/>
    </source>
</evidence>
<dbReference type="Pfam" id="PF13439">
    <property type="entry name" value="Glyco_transf_4"/>
    <property type="match status" value="1"/>
</dbReference>
<feature type="domain" description="Glycosyltransferase subfamily 4-like N-terminal" evidence="2">
    <location>
        <begin position="483"/>
        <end position="655"/>
    </location>
</feature>
<dbReference type="EMBL" id="JACHTE010000003">
    <property type="protein sequence ID" value="MBB1087968.1"/>
    <property type="molecule type" value="Genomic_DNA"/>
</dbReference>
<organism evidence="3 4">
    <name type="scientific">Marilutibacter penaei</name>
    <dbReference type="NCBI Taxonomy" id="2759900"/>
    <lineage>
        <taxon>Bacteria</taxon>
        <taxon>Pseudomonadati</taxon>
        <taxon>Pseudomonadota</taxon>
        <taxon>Gammaproteobacteria</taxon>
        <taxon>Lysobacterales</taxon>
        <taxon>Lysobacteraceae</taxon>
        <taxon>Marilutibacter</taxon>
    </lineage>
</organism>
<dbReference type="GO" id="GO:0016757">
    <property type="term" value="F:glycosyltransferase activity"/>
    <property type="evidence" value="ECO:0007669"/>
    <property type="project" value="UniProtKB-ARBA"/>
</dbReference>